<evidence type="ECO:0000313" key="2">
    <source>
        <dbReference type="Proteomes" id="UP000254033"/>
    </source>
</evidence>
<dbReference type="Proteomes" id="UP000254033">
    <property type="component" value="Unassembled WGS sequence"/>
</dbReference>
<organism evidence="1 2">
    <name type="scientific">Legionella feeleii</name>
    <dbReference type="NCBI Taxonomy" id="453"/>
    <lineage>
        <taxon>Bacteria</taxon>
        <taxon>Pseudomonadati</taxon>
        <taxon>Pseudomonadota</taxon>
        <taxon>Gammaproteobacteria</taxon>
        <taxon>Legionellales</taxon>
        <taxon>Legionellaceae</taxon>
        <taxon>Legionella</taxon>
    </lineage>
</organism>
<sequence>MRLITKITNKNGEQVNYRIQRKINSSSKISPNEIWITVNNEKVGYMKYSIQNESLYIHRMDNYSLNSENPFRHVGSVLFEYAFHKSIEYEKGGCIELEAIGNSPAPYFNMGLRKKSNGFLWLKEKIDEYQLTQSTITKKEIESDESYETLKYDAQHNAYARGLSSLSFEEVLQYGKYSSYNDKFEKAIDMAKSTGQALTELDVIRHYMNGIMYLPPEIIAKKKLDYRFKPIGSSLFFSYESAVVRLKNCQLMELVKNGKLDSSNALEIDIKLRKDSKIKPIVDLLLSPSGLKMMKKNYISAWFSIVYFDEKSLKSILSKIELFEKNHIKSISQVIEMPRSYFTFIFSKEGLSLFDSGQLFLSKNGFLKNHENKTLSDKEIKTLFKQGDLSPKNKTMTKMRNPLELLQWRTQNEKTLQ</sequence>
<dbReference type="EMBL" id="UGNY01000002">
    <property type="protein sequence ID" value="STX88355.1"/>
    <property type="molecule type" value="Genomic_DNA"/>
</dbReference>
<accession>A0A378KK90</accession>
<reference evidence="1 2" key="1">
    <citation type="submission" date="2018-06" db="EMBL/GenBank/DDBJ databases">
        <authorList>
            <consortium name="Pathogen Informatics"/>
            <person name="Doyle S."/>
        </authorList>
    </citation>
    <scope>NUCLEOTIDE SEQUENCE [LARGE SCALE GENOMIC DNA]</scope>
    <source>
        <strain evidence="1 2">NCTC11978</strain>
    </source>
</reference>
<evidence type="ECO:0000313" key="1">
    <source>
        <dbReference type="EMBL" id="STX88355.1"/>
    </source>
</evidence>
<proteinExistence type="predicted"/>
<dbReference type="AlphaFoldDB" id="A0A378KK90"/>
<gene>
    <name evidence="1" type="ORF">NCTC11978_03372</name>
</gene>
<protein>
    <submittedName>
        <fullName evidence="1">Uncharacterized protein</fullName>
    </submittedName>
</protein>
<name>A0A378KK90_9GAMM</name>
<dbReference type="RefSeq" id="WP_115176560.1">
    <property type="nucleotide sequence ID" value="NZ_UGNY01000002.1"/>
</dbReference>